<accession>A0A0B0IER8</accession>
<dbReference type="Proteomes" id="UP000030832">
    <property type="component" value="Unassembled WGS sequence"/>
</dbReference>
<evidence type="ECO:0000313" key="8">
    <source>
        <dbReference type="Proteomes" id="UP000030832"/>
    </source>
</evidence>
<keyword evidence="2" id="KW-0805">Transcription regulation</keyword>
<dbReference type="GO" id="GO:0003677">
    <property type="term" value="F:DNA binding"/>
    <property type="evidence" value="ECO:0007669"/>
    <property type="project" value="InterPro"/>
</dbReference>
<dbReference type="PANTHER" id="PTHR43133:SF60">
    <property type="entry name" value="RNA POLYMERASE SIGMA FACTOR SIGV"/>
    <property type="match status" value="1"/>
</dbReference>
<keyword evidence="8" id="KW-1185">Reference proteome</keyword>
<dbReference type="InterPro" id="IPR039425">
    <property type="entry name" value="RNA_pol_sigma-70-like"/>
</dbReference>
<reference evidence="7 8" key="1">
    <citation type="submission" date="2014-09" db="EMBL/GenBank/DDBJ databases">
        <title>Genome sequencing and annotation of Bacillus Okhensis strain Kh10-101T.</title>
        <authorList>
            <person name="Prakash J.S."/>
        </authorList>
    </citation>
    <scope>NUCLEOTIDE SEQUENCE [LARGE SCALE GENOMIC DNA]</scope>
    <source>
        <strain evidence="8">Kh10-101T</strain>
    </source>
</reference>
<dbReference type="PANTHER" id="PTHR43133">
    <property type="entry name" value="RNA POLYMERASE ECF-TYPE SIGMA FACTO"/>
    <property type="match status" value="1"/>
</dbReference>
<dbReference type="CDD" id="cd06171">
    <property type="entry name" value="Sigma70_r4"/>
    <property type="match status" value="1"/>
</dbReference>
<evidence type="ECO:0000256" key="1">
    <source>
        <dbReference type="ARBA" id="ARBA00010641"/>
    </source>
</evidence>
<dbReference type="Pfam" id="PF04542">
    <property type="entry name" value="Sigma70_r2"/>
    <property type="match status" value="1"/>
</dbReference>
<dbReference type="InterPro" id="IPR014284">
    <property type="entry name" value="RNA_pol_sigma-70_dom"/>
</dbReference>
<dbReference type="SUPFAM" id="SSF88659">
    <property type="entry name" value="Sigma3 and sigma4 domains of RNA polymerase sigma factors"/>
    <property type="match status" value="1"/>
</dbReference>
<gene>
    <name evidence="7" type="ORF">LQ50_20675</name>
</gene>
<dbReference type="Gene3D" id="1.10.1740.10">
    <property type="match status" value="1"/>
</dbReference>
<dbReference type="Pfam" id="PF08281">
    <property type="entry name" value="Sigma70_r4_2"/>
    <property type="match status" value="1"/>
</dbReference>
<dbReference type="STRING" id="333138.LQ50_20675"/>
<organism evidence="7 8">
    <name type="scientific">Halalkalibacter okhensis</name>
    <dbReference type="NCBI Taxonomy" id="333138"/>
    <lineage>
        <taxon>Bacteria</taxon>
        <taxon>Bacillati</taxon>
        <taxon>Bacillota</taxon>
        <taxon>Bacilli</taxon>
        <taxon>Bacillales</taxon>
        <taxon>Bacillaceae</taxon>
        <taxon>Halalkalibacter</taxon>
    </lineage>
</organism>
<comment type="caution">
    <text evidence="7">The sequence shown here is derived from an EMBL/GenBank/DDBJ whole genome shotgun (WGS) entry which is preliminary data.</text>
</comment>
<dbReference type="InterPro" id="IPR013325">
    <property type="entry name" value="RNA_pol_sigma_r2"/>
</dbReference>
<protein>
    <submittedName>
        <fullName evidence="7">RNA polymerase sigma factor</fullName>
    </submittedName>
</protein>
<keyword evidence="3" id="KW-0731">Sigma factor</keyword>
<dbReference type="eggNOG" id="COG1595">
    <property type="taxonomic scope" value="Bacteria"/>
</dbReference>
<dbReference type="InterPro" id="IPR036388">
    <property type="entry name" value="WH-like_DNA-bd_sf"/>
</dbReference>
<feature type="domain" description="RNA polymerase sigma factor 70 region 4 type 2" evidence="6">
    <location>
        <begin position="113"/>
        <end position="164"/>
    </location>
</feature>
<dbReference type="EMBL" id="JRJU01000036">
    <property type="protein sequence ID" value="KHF38564.1"/>
    <property type="molecule type" value="Genomic_DNA"/>
</dbReference>
<evidence type="ECO:0000256" key="2">
    <source>
        <dbReference type="ARBA" id="ARBA00023015"/>
    </source>
</evidence>
<keyword evidence="4" id="KW-0804">Transcription</keyword>
<sequence length="166" mass="19712">MVFQIEKDTWLESIMDEYGERLTKLAFNYLKDWNAAEDVVQDVFITCYKHYENIDKITSFKSWIFRITINKSKDVLKSSSIRRVLINSNIFNSLSSKEQSPEIVMIERDENELLSMCVLSLSIKYREVITLYYYEELSIEEISKMLKINVNTIKTRLNRGRAKLKK</sequence>
<dbReference type="InterPro" id="IPR007627">
    <property type="entry name" value="RNA_pol_sigma70_r2"/>
</dbReference>
<dbReference type="InterPro" id="IPR013324">
    <property type="entry name" value="RNA_pol_sigma_r3/r4-like"/>
</dbReference>
<dbReference type="Gene3D" id="1.10.10.10">
    <property type="entry name" value="Winged helix-like DNA-binding domain superfamily/Winged helix DNA-binding domain"/>
    <property type="match status" value="1"/>
</dbReference>
<evidence type="ECO:0000256" key="4">
    <source>
        <dbReference type="ARBA" id="ARBA00023163"/>
    </source>
</evidence>
<name>A0A0B0IER8_9BACI</name>
<evidence type="ECO:0000259" key="6">
    <source>
        <dbReference type="Pfam" id="PF08281"/>
    </source>
</evidence>
<dbReference type="GO" id="GO:0006352">
    <property type="term" value="P:DNA-templated transcription initiation"/>
    <property type="evidence" value="ECO:0007669"/>
    <property type="project" value="InterPro"/>
</dbReference>
<dbReference type="SUPFAM" id="SSF88946">
    <property type="entry name" value="Sigma2 domain of RNA polymerase sigma factors"/>
    <property type="match status" value="1"/>
</dbReference>
<dbReference type="AlphaFoldDB" id="A0A0B0IER8"/>
<comment type="similarity">
    <text evidence="1">Belongs to the sigma-70 factor family. ECF subfamily.</text>
</comment>
<dbReference type="GO" id="GO:0016987">
    <property type="term" value="F:sigma factor activity"/>
    <property type="evidence" value="ECO:0007669"/>
    <property type="project" value="UniProtKB-KW"/>
</dbReference>
<evidence type="ECO:0000313" key="7">
    <source>
        <dbReference type="EMBL" id="KHF38564.1"/>
    </source>
</evidence>
<evidence type="ECO:0000256" key="3">
    <source>
        <dbReference type="ARBA" id="ARBA00023082"/>
    </source>
</evidence>
<evidence type="ECO:0000259" key="5">
    <source>
        <dbReference type="Pfam" id="PF04542"/>
    </source>
</evidence>
<proteinExistence type="inferred from homology"/>
<dbReference type="NCBIfam" id="TIGR02937">
    <property type="entry name" value="sigma70-ECF"/>
    <property type="match status" value="1"/>
</dbReference>
<feature type="domain" description="RNA polymerase sigma-70 region 2" evidence="5">
    <location>
        <begin position="16"/>
        <end position="78"/>
    </location>
</feature>
<dbReference type="InterPro" id="IPR013249">
    <property type="entry name" value="RNA_pol_sigma70_r4_t2"/>
</dbReference>